<reference evidence="1" key="1">
    <citation type="submission" date="2023-04" db="EMBL/GenBank/DDBJ databases">
        <title>Draft Genome sequencing of Naganishia species isolated from polar environments using Oxford Nanopore Technology.</title>
        <authorList>
            <person name="Leo P."/>
            <person name="Venkateswaran K."/>
        </authorList>
    </citation>
    <scope>NUCLEOTIDE SEQUENCE</scope>
    <source>
        <strain evidence="1">MNA-CCFEE 5262</strain>
    </source>
</reference>
<organism evidence="1 2">
    <name type="scientific">Naganishia adeliensis</name>
    <dbReference type="NCBI Taxonomy" id="92952"/>
    <lineage>
        <taxon>Eukaryota</taxon>
        <taxon>Fungi</taxon>
        <taxon>Dikarya</taxon>
        <taxon>Basidiomycota</taxon>
        <taxon>Agaricomycotina</taxon>
        <taxon>Tremellomycetes</taxon>
        <taxon>Filobasidiales</taxon>
        <taxon>Filobasidiaceae</taxon>
        <taxon>Naganishia</taxon>
    </lineage>
</organism>
<sequence length="273" mass="31003">MPCGIRLLKPIKSSTLFGTILQTPIEDAPGSHQRCTNQSKEDCARDRRRALMRPLERVSGIELNGGYLIPDDRPWTTNVILEFSRFESRISGREGITTMLECLKLAGHQETPDRVDRLDKRRLEKSRRRFDFCTRQEQYCRWLLKVSMTAEAYDMFLEMFKENVKPHPELLRNRVLITITAQATYTQLLTLANKLIPFYTEHATSPAHVLLGIGKPFKIFAVDATHAVPDPAHPGLTMDPPTETMAVLLVDTSGSGGNGMRFYTALVAAQRWE</sequence>
<dbReference type="Proteomes" id="UP001230649">
    <property type="component" value="Unassembled WGS sequence"/>
</dbReference>
<accession>A0ACC2V6S3</accession>
<gene>
    <name evidence="1" type="ORF">QFC20_006860</name>
</gene>
<keyword evidence="2" id="KW-1185">Reference proteome</keyword>
<dbReference type="EMBL" id="JASBWS010000136">
    <property type="protein sequence ID" value="KAJ9094620.1"/>
    <property type="molecule type" value="Genomic_DNA"/>
</dbReference>
<evidence type="ECO:0000313" key="1">
    <source>
        <dbReference type="EMBL" id="KAJ9094620.1"/>
    </source>
</evidence>
<protein>
    <submittedName>
        <fullName evidence="1">Uncharacterized protein</fullName>
    </submittedName>
</protein>
<name>A0ACC2V6S3_9TREE</name>
<proteinExistence type="predicted"/>
<evidence type="ECO:0000313" key="2">
    <source>
        <dbReference type="Proteomes" id="UP001230649"/>
    </source>
</evidence>
<comment type="caution">
    <text evidence="1">The sequence shown here is derived from an EMBL/GenBank/DDBJ whole genome shotgun (WGS) entry which is preliminary data.</text>
</comment>